<feature type="transmembrane region" description="Helical" evidence="4">
    <location>
        <begin position="30"/>
        <end position="55"/>
    </location>
</feature>
<evidence type="ECO:0000256" key="2">
    <source>
        <dbReference type="ARBA" id="ARBA00022645"/>
    </source>
</evidence>
<dbReference type="Gene3D" id="3.40.710.10">
    <property type="entry name" value="DD-peptidase/beta-lactamase superfamily"/>
    <property type="match status" value="1"/>
</dbReference>
<dbReference type="Gene3D" id="3.90.1310.10">
    <property type="entry name" value="Penicillin-binding protein 2a (Domain 2)"/>
    <property type="match status" value="1"/>
</dbReference>
<dbReference type="GO" id="GO:0008658">
    <property type="term" value="F:penicillin binding"/>
    <property type="evidence" value="ECO:0007669"/>
    <property type="project" value="InterPro"/>
</dbReference>
<keyword evidence="2" id="KW-0378">Hydrolase</keyword>
<organism evidence="7 8">
    <name type="scientific">Sphingomonas oleivorans</name>
    <dbReference type="NCBI Taxonomy" id="1735121"/>
    <lineage>
        <taxon>Bacteria</taxon>
        <taxon>Pseudomonadati</taxon>
        <taxon>Pseudomonadota</taxon>
        <taxon>Alphaproteobacteria</taxon>
        <taxon>Sphingomonadales</taxon>
        <taxon>Sphingomonadaceae</taxon>
        <taxon>Sphingomonas</taxon>
    </lineage>
</organism>
<evidence type="ECO:0000256" key="3">
    <source>
        <dbReference type="ARBA" id="ARBA00023136"/>
    </source>
</evidence>
<dbReference type="PANTHER" id="PTHR30627">
    <property type="entry name" value="PEPTIDOGLYCAN D,D-TRANSPEPTIDASE"/>
    <property type="match status" value="1"/>
</dbReference>
<comment type="subcellular location">
    <subcellularLocation>
        <location evidence="1">Membrane</location>
    </subcellularLocation>
</comment>
<feature type="domain" description="Penicillin-binding protein transpeptidase" evidence="5">
    <location>
        <begin position="237"/>
        <end position="521"/>
    </location>
</feature>
<dbReference type="Proteomes" id="UP000244162">
    <property type="component" value="Unassembled WGS sequence"/>
</dbReference>
<keyword evidence="7" id="KW-0808">Transferase</keyword>
<keyword evidence="8" id="KW-1185">Reference proteome</keyword>
<protein>
    <submittedName>
        <fullName evidence="7">Peptidoglycan glycosyltransferase</fullName>
    </submittedName>
</protein>
<keyword evidence="4" id="KW-0812">Transmembrane</keyword>
<sequence>MTAVAVRRDRDRAAERVAGQRAEAISVAHFRLMVVMLLFMGVTAIIGVRLVYLLAFEGRPEAGQARDGLLPARGDIVDRNGMTLASTIDAWSIAVHPQKIVGDKGLIAADLARLMPERSEGQYLAILNSPKRFVYLRRRAVPDLVRRVNAIGEPGIAFGREPERLYPQANLASHVLGYLDQDGKAVTGMERVLDARLSDPARRGQPVQLSIDSRVQAAMESELNAAMIRHSAIGATGLVLDAHTGEVIAMASLPSYNPNRPSFSRVEDLANKATLNVYELGSTFKVLTLANAIESGVVTSMAQRYDATAPLQVGRFRIKDDHPEKRWLTIPEILIHSSNIGTARIADELGPERTAAFFRRLAFDKPADIELGARGMPLWPKFWARTTTMTVAYGHGIAVTPLHLANAYAAMVNGGVWRPATLLKRDSSQVPQGRRVISEATSARMRELMRLVVMKGTGKNANAPGLRLGGKTGTAEKPHLGGYAHKSLVSTFAGAFPMDDPRYVVIAMLDEPKGTKETFGFATAGWTAAPVISKVLSRIGPLLGVMPDESRDVDVSDALPLIWEPEGANPNAIE</sequence>
<dbReference type="InterPro" id="IPR001460">
    <property type="entry name" value="PCN-bd_Tpept"/>
</dbReference>
<dbReference type="InterPro" id="IPR036138">
    <property type="entry name" value="PBP_dimer_sf"/>
</dbReference>
<evidence type="ECO:0000313" key="7">
    <source>
        <dbReference type="EMBL" id="PTQ11470.1"/>
    </source>
</evidence>
<dbReference type="Pfam" id="PF03717">
    <property type="entry name" value="PBP_dimer"/>
    <property type="match status" value="1"/>
</dbReference>
<keyword evidence="2" id="KW-0645">Protease</keyword>
<dbReference type="OrthoDB" id="9789078at2"/>
<dbReference type="GO" id="GO:0004180">
    <property type="term" value="F:carboxypeptidase activity"/>
    <property type="evidence" value="ECO:0007669"/>
    <property type="project" value="UniProtKB-KW"/>
</dbReference>
<evidence type="ECO:0000259" key="5">
    <source>
        <dbReference type="Pfam" id="PF00905"/>
    </source>
</evidence>
<feature type="domain" description="Penicillin-binding protein dimerisation" evidence="6">
    <location>
        <begin position="71"/>
        <end position="182"/>
    </location>
</feature>
<comment type="caution">
    <text evidence="7">The sequence shown here is derived from an EMBL/GenBank/DDBJ whole genome shotgun (WGS) entry which is preliminary data.</text>
</comment>
<evidence type="ECO:0000256" key="4">
    <source>
        <dbReference type="SAM" id="Phobius"/>
    </source>
</evidence>
<dbReference type="GO" id="GO:0071555">
    <property type="term" value="P:cell wall organization"/>
    <property type="evidence" value="ECO:0007669"/>
    <property type="project" value="TreeGrafter"/>
</dbReference>
<dbReference type="RefSeq" id="WP_107967463.1">
    <property type="nucleotide sequence ID" value="NZ_NWBU01000007.1"/>
</dbReference>
<evidence type="ECO:0000313" key="8">
    <source>
        <dbReference type="Proteomes" id="UP000244162"/>
    </source>
</evidence>
<dbReference type="PANTHER" id="PTHR30627:SF1">
    <property type="entry name" value="PEPTIDOGLYCAN D,D-TRANSPEPTIDASE FTSI"/>
    <property type="match status" value="1"/>
</dbReference>
<dbReference type="InterPro" id="IPR012338">
    <property type="entry name" value="Beta-lactam/transpept-like"/>
</dbReference>
<dbReference type="EMBL" id="NWBU01000007">
    <property type="protein sequence ID" value="PTQ11470.1"/>
    <property type="molecule type" value="Genomic_DNA"/>
</dbReference>
<keyword evidence="4" id="KW-1133">Transmembrane helix</keyword>
<dbReference type="InterPro" id="IPR005311">
    <property type="entry name" value="PBP_dimer"/>
</dbReference>
<gene>
    <name evidence="7" type="ORF">CLG96_08470</name>
</gene>
<proteinExistence type="predicted"/>
<evidence type="ECO:0000256" key="1">
    <source>
        <dbReference type="ARBA" id="ARBA00004370"/>
    </source>
</evidence>
<dbReference type="GO" id="GO:0005886">
    <property type="term" value="C:plasma membrane"/>
    <property type="evidence" value="ECO:0007669"/>
    <property type="project" value="TreeGrafter"/>
</dbReference>
<keyword evidence="3 4" id="KW-0472">Membrane</keyword>
<dbReference type="SUPFAM" id="SSF56519">
    <property type="entry name" value="Penicillin binding protein dimerisation domain"/>
    <property type="match status" value="1"/>
</dbReference>
<reference evidence="7 8" key="1">
    <citation type="submission" date="2017-09" db="EMBL/GenBank/DDBJ databases">
        <title>Sphingomonas panjinensis sp.nov., isolated from oil-contaminated soil.</title>
        <authorList>
            <person name="Wang L."/>
            <person name="Chen L."/>
        </authorList>
    </citation>
    <scope>NUCLEOTIDE SEQUENCE [LARGE SCALE GENOMIC DNA]</scope>
    <source>
        <strain evidence="7 8">FW-11</strain>
    </source>
</reference>
<keyword evidence="2" id="KW-0121">Carboxypeptidase</keyword>
<dbReference type="SUPFAM" id="SSF56601">
    <property type="entry name" value="beta-lactamase/transpeptidase-like"/>
    <property type="match status" value="1"/>
</dbReference>
<dbReference type="InterPro" id="IPR050515">
    <property type="entry name" value="Beta-lactam/transpept"/>
</dbReference>
<dbReference type="Pfam" id="PF00905">
    <property type="entry name" value="Transpeptidase"/>
    <property type="match status" value="1"/>
</dbReference>
<evidence type="ECO:0000259" key="6">
    <source>
        <dbReference type="Pfam" id="PF03717"/>
    </source>
</evidence>
<dbReference type="Gene3D" id="3.30.450.330">
    <property type="match status" value="1"/>
</dbReference>
<name>A0A2T5FY59_9SPHN</name>
<dbReference type="GO" id="GO:0016740">
    <property type="term" value="F:transferase activity"/>
    <property type="evidence" value="ECO:0007669"/>
    <property type="project" value="UniProtKB-KW"/>
</dbReference>
<dbReference type="AlphaFoldDB" id="A0A2T5FY59"/>
<accession>A0A2T5FY59</accession>